<comment type="caution">
    <text evidence="1">The sequence shown here is derived from an EMBL/GenBank/DDBJ whole genome shotgun (WGS) entry which is preliminary data.</text>
</comment>
<keyword evidence="2" id="KW-1185">Reference proteome</keyword>
<sequence length="90" mass="9608">VALEAYVELRNQSGPELTALAAAAWDFVKALMPFVFLIFAHQDYQIAGSVEPYLTHFFREVKGFVAGSDAEAQLGGAGGEGQATRSGSTR</sequence>
<name>A0ABN9XGB9_9DINO</name>
<accession>A0ABN9XGB9</accession>
<gene>
    <name evidence="1" type="ORF">PCOR1329_LOCUS75592</name>
</gene>
<dbReference type="EMBL" id="CAUYUJ010020327">
    <property type="protein sequence ID" value="CAK0897407.1"/>
    <property type="molecule type" value="Genomic_DNA"/>
</dbReference>
<protein>
    <submittedName>
        <fullName evidence="1">Uncharacterized protein</fullName>
    </submittedName>
</protein>
<evidence type="ECO:0000313" key="1">
    <source>
        <dbReference type="EMBL" id="CAK0897407.1"/>
    </source>
</evidence>
<reference evidence="1" key="1">
    <citation type="submission" date="2023-10" db="EMBL/GenBank/DDBJ databases">
        <authorList>
            <person name="Chen Y."/>
            <person name="Shah S."/>
            <person name="Dougan E. K."/>
            <person name="Thang M."/>
            <person name="Chan C."/>
        </authorList>
    </citation>
    <scope>NUCLEOTIDE SEQUENCE [LARGE SCALE GENOMIC DNA]</scope>
</reference>
<dbReference type="Proteomes" id="UP001189429">
    <property type="component" value="Unassembled WGS sequence"/>
</dbReference>
<feature type="non-terminal residue" evidence="1">
    <location>
        <position position="1"/>
    </location>
</feature>
<evidence type="ECO:0000313" key="2">
    <source>
        <dbReference type="Proteomes" id="UP001189429"/>
    </source>
</evidence>
<organism evidence="1 2">
    <name type="scientific">Prorocentrum cordatum</name>
    <dbReference type="NCBI Taxonomy" id="2364126"/>
    <lineage>
        <taxon>Eukaryota</taxon>
        <taxon>Sar</taxon>
        <taxon>Alveolata</taxon>
        <taxon>Dinophyceae</taxon>
        <taxon>Prorocentrales</taxon>
        <taxon>Prorocentraceae</taxon>
        <taxon>Prorocentrum</taxon>
    </lineage>
</organism>
<proteinExistence type="predicted"/>